<dbReference type="AlphaFoldDB" id="K3WBR0"/>
<evidence type="ECO:0000313" key="4">
    <source>
        <dbReference type="Proteomes" id="UP000019132"/>
    </source>
</evidence>
<dbReference type="eggNOG" id="ENOG502RZ7Y">
    <property type="taxonomic scope" value="Eukaryota"/>
</dbReference>
<dbReference type="SUPFAM" id="SSF48371">
    <property type="entry name" value="ARM repeat"/>
    <property type="match status" value="1"/>
</dbReference>
<dbReference type="VEuPathDB" id="FungiDB:PYU1_G002398"/>
<keyword evidence="1" id="KW-0677">Repeat</keyword>
<dbReference type="PANTHER" id="PTHR22895:SF0">
    <property type="entry name" value="ARMADILLO REPEAT-CONTAINING PROTEIN 6"/>
    <property type="match status" value="1"/>
</dbReference>
<dbReference type="InterPro" id="IPR056597">
    <property type="entry name" value="ARM_LRRK2"/>
</dbReference>
<proteinExistence type="predicted"/>
<reference evidence="3" key="3">
    <citation type="submission" date="2014-11" db="UniProtKB">
        <authorList>
            <consortium name="EnsemblProtists"/>
        </authorList>
    </citation>
    <scope>IDENTIFICATION</scope>
    <source>
        <strain evidence="3">DAOM BR144</strain>
    </source>
</reference>
<name>K3WBR0_GLOUD</name>
<feature type="domain" description="LRRK2 ARM repeat" evidence="2">
    <location>
        <begin position="173"/>
        <end position="330"/>
    </location>
</feature>
<dbReference type="Proteomes" id="UP000019132">
    <property type="component" value="Unassembled WGS sequence"/>
</dbReference>
<keyword evidence="4" id="KW-1185">Reference proteome</keyword>
<dbReference type="Pfam" id="PF23744">
    <property type="entry name" value="ARM_LRRK2"/>
    <property type="match status" value="1"/>
</dbReference>
<dbReference type="OMA" id="LCVELEY"/>
<sequence>MDDILERLWALAPNDPDDSNTSGSGSRLDHALTAANDERITEAQALWRTLETLLMAAKPQELSVGDATFTRLLSCARTVLNDPACWCAHAMDKHDKGVYVYVNRVLVKLGCRGKRERDALVRDGVAELLVASMQHQSDSTIASGSVLHVLQTLAFDAKNRQALVLAETLPFCLSLMKRHPRDLHVQRFGCKFLQLMVYEEECKDKMMRYGVIYAVLDALRRFPSDAQMGVSALELIYFLSMELETAMPTEQQFVSMMEDIVDCVMAAMRLHMQQEQVQTNGIGILNGFVTHAHAKRLVCAKPVWEVVLSALLSSGNESESTSEAIEFLEALLSDPITFDTIEYTLKAPSINECTKVG</sequence>
<reference evidence="4" key="1">
    <citation type="journal article" date="2010" name="Genome Biol.">
        <title>Genome sequence of the necrotrophic plant pathogen Pythium ultimum reveals original pathogenicity mechanisms and effector repertoire.</title>
        <authorList>
            <person name="Levesque C.A."/>
            <person name="Brouwer H."/>
            <person name="Cano L."/>
            <person name="Hamilton J.P."/>
            <person name="Holt C."/>
            <person name="Huitema E."/>
            <person name="Raffaele S."/>
            <person name="Robideau G.P."/>
            <person name="Thines M."/>
            <person name="Win J."/>
            <person name="Zerillo M.M."/>
            <person name="Beakes G.W."/>
            <person name="Boore J.L."/>
            <person name="Busam D."/>
            <person name="Dumas B."/>
            <person name="Ferriera S."/>
            <person name="Fuerstenberg S.I."/>
            <person name="Gachon C.M."/>
            <person name="Gaulin E."/>
            <person name="Govers F."/>
            <person name="Grenville-Briggs L."/>
            <person name="Horner N."/>
            <person name="Hostetler J."/>
            <person name="Jiang R.H."/>
            <person name="Johnson J."/>
            <person name="Krajaejun T."/>
            <person name="Lin H."/>
            <person name="Meijer H.J."/>
            <person name="Moore B."/>
            <person name="Morris P."/>
            <person name="Phuntmart V."/>
            <person name="Puiu D."/>
            <person name="Shetty J."/>
            <person name="Stajich J.E."/>
            <person name="Tripathy S."/>
            <person name="Wawra S."/>
            <person name="van West P."/>
            <person name="Whitty B.R."/>
            <person name="Coutinho P.M."/>
            <person name="Henrissat B."/>
            <person name="Martin F."/>
            <person name="Thomas P.D."/>
            <person name="Tyler B.M."/>
            <person name="De Vries R.P."/>
            <person name="Kamoun S."/>
            <person name="Yandell M."/>
            <person name="Tisserat N."/>
            <person name="Buell C.R."/>
        </authorList>
    </citation>
    <scope>NUCLEOTIDE SEQUENCE</scope>
    <source>
        <strain evidence="4">DAOM:BR144</strain>
    </source>
</reference>
<dbReference type="Gene3D" id="1.25.10.10">
    <property type="entry name" value="Leucine-rich Repeat Variant"/>
    <property type="match status" value="1"/>
</dbReference>
<evidence type="ECO:0000259" key="2">
    <source>
        <dbReference type="Pfam" id="PF23744"/>
    </source>
</evidence>
<protein>
    <recommendedName>
        <fullName evidence="2">LRRK2 ARM repeat domain-containing protein</fullName>
    </recommendedName>
</protein>
<dbReference type="PANTHER" id="PTHR22895">
    <property type="entry name" value="ARMADILLO REPEAT-CONTAINING PROTEIN 6"/>
    <property type="match status" value="1"/>
</dbReference>
<dbReference type="EnsemblProtists" id="PYU1_T002401">
    <property type="protein sequence ID" value="PYU1_T002401"/>
    <property type="gene ID" value="PYU1_G002398"/>
</dbReference>
<accession>K3WBR0</accession>
<dbReference type="InParanoid" id="K3WBR0"/>
<dbReference type="HOGENOM" id="CLU_853849_0_0_1"/>
<dbReference type="InterPro" id="IPR016024">
    <property type="entry name" value="ARM-type_fold"/>
</dbReference>
<organism evidence="3 4">
    <name type="scientific">Globisporangium ultimum (strain ATCC 200006 / CBS 805.95 / DAOM BR144)</name>
    <name type="common">Pythium ultimum</name>
    <dbReference type="NCBI Taxonomy" id="431595"/>
    <lineage>
        <taxon>Eukaryota</taxon>
        <taxon>Sar</taxon>
        <taxon>Stramenopiles</taxon>
        <taxon>Oomycota</taxon>
        <taxon>Peronosporomycetes</taxon>
        <taxon>Pythiales</taxon>
        <taxon>Pythiaceae</taxon>
        <taxon>Globisporangium</taxon>
    </lineage>
</organism>
<evidence type="ECO:0000256" key="1">
    <source>
        <dbReference type="ARBA" id="ARBA00022737"/>
    </source>
</evidence>
<evidence type="ECO:0000313" key="3">
    <source>
        <dbReference type="EnsemblProtists" id="PYU1_T002401"/>
    </source>
</evidence>
<dbReference type="InterPro" id="IPR011989">
    <property type="entry name" value="ARM-like"/>
</dbReference>
<reference evidence="4" key="2">
    <citation type="submission" date="2010-04" db="EMBL/GenBank/DDBJ databases">
        <authorList>
            <person name="Buell R."/>
            <person name="Hamilton J."/>
            <person name="Hostetler J."/>
        </authorList>
    </citation>
    <scope>NUCLEOTIDE SEQUENCE [LARGE SCALE GENOMIC DNA]</scope>
    <source>
        <strain evidence="4">DAOM:BR144</strain>
    </source>
</reference>